<organism evidence="2 3">
    <name type="scientific">Secundilactobacillus similis DSM 23365 = JCM 2765</name>
    <dbReference type="NCBI Taxonomy" id="1423804"/>
    <lineage>
        <taxon>Bacteria</taxon>
        <taxon>Bacillati</taxon>
        <taxon>Bacillota</taxon>
        <taxon>Bacilli</taxon>
        <taxon>Lactobacillales</taxon>
        <taxon>Lactobacillaceae</taxon>
        <taxon>Secundilactobacillus</taxon>
    </lineage>
</organism>
<dbReference type="EMBL" id="AYZM01000023">
    <property type="protein sequence ID" value="KRN26483.1"/>
    <property type="molecule type" value="Genomic_DNA"/>
</dbReference>
<evidence type="ECO:0000313" key="3">
    <source>
        <dbReference type="Proteomes" id="UP000051442"/>
    </source>
</evidence>
<evidence type="ECO:0008006" key="4">
    <source>
        <dbReference type="Google" id="ProtNLM"/>
    </source>
</evidence>
<dbReference type="InterPro" id="IPR008930">
    <property type="entry name" value="Terpenoid_cyclase/PrenylTrfase"/>
</dbReference>
<comment type="caution">
    <text evidence="2">The sequence shown here is derived from an EMBL/GenBank/DDBJ whole genome shotgun (WGS) entry which is preliminary data.</text>
</comment>
<name>A0A0R2FDE3_9LACO</name>
<dbReference type="RefSeq" id="WP_054737408.1">
    <property type="nucleotide sequence ID" value="NZ_AYZM01000023.1"/>
</dbReference>
<accession>A0A0R2FDE3</accession>
<keyword evidence="1" id="KW-0732">Signal</keyword>
<evidence type="ECO:0000256" key="1">
    <source>
        <dbReference type="SAM" id="SignalP"/>
    </source>
</evidence>
<dbReference type="SUPFAM" id="SSF48239">
    <property type="entry name" value="Terpenoid cyclases/Protein prenyltransferases"/>
    <property type="match status" value="1"/>
</dbReference>
<dbReference type="Proteomes" id="UP000051442">
    <property type="component" value="Unassembled WGS sequence"/>
</dbReference>
<evidence type="ECO:0000313" key="2">
    <source>
        <dbReference type="EMBL" id="KRN26483.1"/>
    </source>
</evidence>
<dbReference type="STRING" id="1423804.FD14_GL001512"/>
<gene>
    <name evidence="2" type="ORF">FD14_GL001512</name>
</gene>
<dbReference type="PATRIC" id="fig|1423804.4.peg.1637"/>
<proteinExistence type="predicted"/>
<feature type="chain" id="PRO_5006416926" description="Surface layer protein A domain-containing protein" evidence="1">
    <location>
        <begin position="38"/>
        <end position="403"/>
    </location>
</feature>
<dbReference type="OrthoDB" id="411361at2"/>
<reference evidence="2 3" key="1">
    <citation type="journal article" date="2015" name="Genome Announc.">
        <title>Expanding the biotechnology potential of lactobacilli through comparative genomics of 213 strains and associated genera.</title>
        <authorList>
            <person name="Sun Z."/>
            <person name="Harris H.M."/>
            <person name="McCann A."/>
            <person name="Guo C."/>
            <person name="Argimon S."/>
            <person name="Zhang W."/>
            <person name="Yang X."/>
            <person name="Jeffery I.B."/>
            <person name="Cooney J.C."/>
            <person name="Kagawa T.F."/>
            <person name="Liu W."/>
            <person name="Song Y."/>
            <person name="Salvetti E."/>
            <person name="Wrobel A."/>
            <person name="Rasinkangas P."/>
            <person name="Parkhill J."/>
            <person name="Rea M.C."/>
            <person name="O'Sullivan O."/>
            <person name="Ritari J."/>
            <person name="Douillard F.P."/>
            <person name="Paul Ross R."/>
            <person name="Yang R."/>
            <person name="Briner A.E."/>
            <person name="Felis G.E."/>
            <person name="de Vos W.M."/>
            <person name="Barrangou R."/>
            <person name="Klaenhammer T.R."/>
            <person name="Caufield P.W."/>
            <person name="Cui Y."/>
            <person name="Zhang H."/>
            <person name="O'Toole P.W."/>
        </authorList>
    </citation>
    <scope>NUCLEOTIDE SEQUENCE [LARGE SCALE GENOMIC DNA]</scope>
    <source>
        <strain evidence="2 3">DSM 23365</strain>
    </source>
</reference>
<feature type="signal peptide" evidence="1">
    <location>
        <begin position="1"/>
        <end position="37"/>
    </location>
</feature>
<dbReference type="AlphaFoldDB" id="A0A0R2FDE3"/>
<keyword evidence="3" id="KW-1185">Reference proteome</keyword>
<protein>
    <recommendedName>
        <fullName evidence="4">Surface layer protein A domain-containing protein</fullName>
    </recommendedName>
</protein>
<sequence length="403" mass="42184">MMTIKTTKKMVTSAILFSSLLGATIVSSVTSVTTANAAEVTTTAKASDTSSVKMLAKHSATATKQVAAVTVTQNIAYGVDWLKNTLDHASLDAWDAVALNQSGLSDAWTADDTDIDGLKATIIQNIEAGYSDGASLATKPQTTDYERDILGLLAAGYSPDQLTAVPSTTNDSTTDLVGLMVDGLTDGNPDVYALSYGIAALTSMKLESDDATYDDEIKTAINQLLALQGVDPTNNNEQTNSGYWKDSYGGITDVNGMVLQALAPYANGTSTVSDIDTATVKTAVTTAANAITSTENGFLQADGNIYDSNSLYGEANSSSNSMVLAGLTACGIELTDSTGSINDKIATAILTYQVAQGETDAGSFNWASDATYDRHLSTQEGVYGLDQYNNGSAKWLFDFTSTD</sequence>